<evidence type="ECO:0000313" key="15">
    <source>
        <dbReference type="Proteomes" id="UP000600918"/>
    </source>
</evidence>
<dbReference type="Gene3D" id="1.25.10.10">
    <property type="entry name" value="Leucine-rich Repeat Variant"/>
    <property type="match status" value="2"/>
</dbReference>
<dbReference type="GO" id="GO:0000796">
    <property type="term" value="C:condensin complex"/>
    <property type="evidence" value="ECO:0007669"/>
    <property type="project" value="TreeGrafter"/>
</dbReference>
<evidence type="ECO:0000256" key="8">
    <source>
        <dbReference type="ARBA" id="ARBA00023242"/>
    </source>
</evidence>
<evidence type="ECO:0000256" key="1">
    <source>
        <dbReference type="ARBA" id="ARBA00004123"/>
    </source>
</evidence>
<reference evidence="14" key="1">
    <citation type="journal article" date="2020" name="G3 (Bethesda)">
        <title>High-Quality Assemblies for Three Invasive Social Wasps from the &lt;i&gt;Vespula&lt;/i&gt; Genus.</title>
        <authorList>
            <person name="Harrop T.W.R."/>
            <person name="Guhlin J."/>
            <person name="McLaughlin G.M."/>
            <person name="Permina E."/>
            <person name="Stockwell P."/>
            <person name="Gilligan J."/>
            <person name="Le Lec M.F."/>
            <person name="Gruber M.A.M."/>
            <person name="Quinn O."/>
            <person name="Lovegrove M."/>
            <person name="Duncan E.J."/>
            <person name="Remnant E.J."/>
            <person name="Van Eeckhoven J."/>
            <person name="Graham B."/>
            <person name="Knapp R.A."/>
            <person name="Langford K.W."/>
            <person name="Kronenberg Z."/>
            <person name="Press M.O."/>
            <person name="Eacker S.M."/>
            <person name="Wilson-Rankin E.E."/>
            <person name="Purcell J."/>
            <person name="Lester P.J."/>
            <person name="Dearden P.K."/>
        </authorList>
    </citation>
    <scope>NUCLEOTIDE SEQUENCE</scope>
    <source>
        <strain evidence="14">Volc-1</strain>
    </source>
</reference>
<gene>
    <name evidence="14" type="ORF">H0235_007110</name>
</gene>
<keyword evidence="8" id="KW-0539">Nucleus</keyword>
<dbReference type="Proteomes" id="UP000600918">
    <property type="component" value="Unassembled WGS sequence"/>
</dbReference>
<accession>A0A834UAZ7</accession>
<sequence>MMKDFIIPLNKDELLTSHAGEYSVEKIISLGMIPKALEASRNTLQTDGASFILTCFDTFFAVLVHGNKIELQVALISFRRIFKGIQILVTDMEKIFDQGKEIEEKERPKFLCINKMLAYLLSQFICHINDQISKNSSNIQNPRKKNAKSDEEDKWNDERQKVLELIYRWLQLPLQKIWKPSIVEDSFVTVLSQICYNVIEHCKDIKQKHTRQTIFEILGILIKKYNHAIICVVRIVQLVKLCDTLPAYIATGVVHMAGECGCNGLLKQVIKEIDQTEPTEAESRNISTFLENIATLKPDIMLPVMGDILEYLENEYYVTRNCAIGIIGTVVPTVLTNEDLTPEQKEQRDEYLNSLFDHIMDCNSYVRSKVLHVWQNLSHEGAIPLAIQGKLLSACISRLQDKSANVRKQALQLLRTLLQSNPFAAKLEEIEFSKSVEREKIKLKELQTLFASNSARGDSERLELWNTLLPDINKAIKKIIESHNENREDGKETTNDDIDPNSAFEKIRQLMLNGEVFDAVSYLWIICTKLQETPKIENLSSEAKRECLFTFLLKIFMESEDRITKENISPKKKKQKEEITAQKRLINYLENSLEFATKLKNAIPLVEALLFSTTSSDAIEACSLLGIASQFGVTGATASVNKALFQVLHNDQSVRRNIATVYKQIYLNSNESQKSTRQRAIICVKSLINLVKKLQPGQSSSLEELIKLWYNDKEISEETLQVLWEIFSMKLPDTTPIESRAALILIMMIGQTESGIIVENLDVLVKIGLGPRAKNDLLLARDTCRTLQKIKQENQNIEVAPIRYPNNHSMFQEIITLLKDNFYNLKENGYISFATDAINVVYKLANQPHHLIKNFLLDIYKTEQFTVENDKSIVISSIVLSKLLHIVGHIAIREMVLLDIEIYRELKRRNNIRDLKKNKDLNKDNTKRNVSIASISSCNRSVRAKEALQEDNGEDALEGAADDTDAEFINTALESEIVTGDGLLTKFMPIISHVCQHPEKYGNENLQAAATLALCKMMTVSSVFCETYLQLLVTILERSPYPGIRANVLIGLSDLTTRFPNQVEPWTKHIYGRLRDEDKHVRSTCVRVLSNLIMREMVRVKGQVSELALCIIDEDIQIQQDTKYFFKELSQRGYALYNVIPDILSRLSDPQVNLSESHFQQILGYILSLVQHKKQTDTIIEKICARFKLATTERQWCDLSYCLSILQFSVKSVRRLIESLPLLKEKIHHKQVLKTLQGIIEQTKKKSDTKSVCLELEEKIKELLEGSENIETNDNILMPPPTTLLQQKSRTGTQKDSDEDENHSDTDLDPQPVTKRILTSRKTRKKICIYKGNSDSSSESDNEDREQKVTPSKSSTRLKSNRKVMNSTPITQSPLPKRNKPSKTVEHSAKTLVRTPRQMTIRASTRLSHL</sequence>
<protein>
    <recommendedName>
        <fullName evidence="10">Condensin complex subunit 1</fullName>
    </recommendedName>
</protein>
<feature type="region of interest" description="Disordered" evidence="11">
    <location>
        <begin position="1332"/>
        <end position="1389"/>
    </location>
</feature>
<dbReference type="SUPFAM" id="SSF48371">
    <property type="entry name" value="ARM repeat"/>
    <property type="match status" value="1"/>
</dbReference>
<comment type="function">
    <text evidence="10">Regulatory subunit of the condensin complex, a complex required for conversion of interphase chromatin into mitotic-like condense chromosomes. The condensin complex probably introduces positive supercoils into relaxed DNA in the presence of type I topoisomerases and converts nicked DNA into positive knotted forms in the presence of type II topoisomerases.</text>
</comment>
<dbReference type="InterPro" id="IPR007673">
    <property type="entry name" value="Condensin_cplx_su1"/>
</dbReference>
<evidence type="ECO:0000259" key="13">
    <source>
        <dbReference type="Pfam" id="PF12922"/>
    </source>
</evidence>
<dbReference type="PANTHER" id="PTHR14222:SF2">
    <property type="entry name" value="CONDENSIN COMPLEX SUBUNIT 1"/>
    <property type="match status" value="1"/>
</dbReference>
<keyword evidence="5 10" id="KW-0132">Cell division</keyword>
<evidence type="ECO:0000256" key="3">
    <source>
        <dbReference type="ARBA" id="ARBA00009606"/>
    </source>
</evidence>
<comment type="similarity">
    <text evidence="3 10">Belongs to the CND1 (condensin subunit 1) family.</text>
</comment>
<dbReference type="Pfam" id="PF12922">
    <property type="entry name" value="Cnd1_N"/>
    <property type="match status" value="1"/>
</dbReference>
<feature type="compositionally biased region" description="Polar residues" evidence="11">
    <location>
        <begin position="1283"/>
        <end position="1294"/>
    </location>
</feature>
<dbReference type="PANTHER" id="PTHR14222">
    <property type="entry name" value="CONDENSIN"/>
    <property type="match status" value="1"/>
</dbReference>
<evidence type="ECO:0000256" key="4">
    <source>
        <dbReference type="ARBA" id="ARBA00022454"/>
    </source>
</evidence>
<feature type="compositionally biased region" description="Polar residues" evidence="11">
    <location>
        <begin position="1349"/>
        <end position="1374"/>
    </location>
</feature>
<dbReference type="InterPro" id="IPR032682">
    <property type="entry name" value="Cnd1_C"/>
</dbReference>
<dbReference type="InterPro" id="IPR016024">
    <property type="entry name" value="ARM-type_fold"/>
</dbReference>
<name>A0A834UAZ7_VESPE</name>
<evidence type="ECO:0000256" key="6">
    <source>
        <dbReference type="ARBA" id="ARBA00022776"/>
    </source>
</evidence>
<dbReference type="PIRSF" id="PIRSF017127">
    <property type="entry name" value="Condensin_D2"/>
    <property type="match status" value="1"/>
</dbReference>
<comment type="subcellular location">
    <subcellularLocation>
        <location evidence="2">Chromosome</location>
    </subcellularLocation>
    <subcellularLocation>
        <location evidence="1">Nucleus</location>
    </subcellularLocation>
</comment>
<feature type="region of interest" description="Disordered" evidence="11">
    <location>
        <begin position="1271"/>
        <end position="1320"/>
    </location>
</feature>
<dbReference type="InterPro" id="IPR024324">
    <property type="entry name" value="Condensin_cplx_su1_N"/>
</dbReference>
<evidence type="ECO:0000313" key="14">
    <source>
        <dbReference type="EMBL" id="KAF7427416.1"/>
    </source>
</evidence>
<evidence type="ECO:0000256" key="2">
    <source>
        <dbReference type="ARBA" id="ARBA00004286"/>
    </source>
</evidence>
<feature type="domain" description="Condensin complex subunit 1 N-terminal" evidence="13">
    <location>
        <begin position="81"/>
        <end position="229"/>
    </location>
</feature>
<evidence type="ECO:0000256" key="11">
    <source>
        <dbReference type="SAM" id="MobiDB-lite"/>
    </source>
</evidence>
<organism evidence="14 15">
    <name type="scientific">Vespula pensylvanica</name>
    <name type="common">Western yellow jacket</name>
    <name type="synonym">Wasp</name>
    <dbReference type="NCBI Taxonomy" id="30213"/>
    <lineage>
        <taxon>Eukaryota</taxon>
        <taxon>Metazoa</taxon>
        <taxon>Ecdysozoa</taxon>
        <taxon>Arthropoda</taxon>
        <taxon>Hexapoda</taxon>
        <taxon>Insecta</taxon>
        <taxon>Pterygota</taxon>
        <taxon>Neoptera</taxon>
        <taxon>Endopterygota</taxon>
        <taxon>Hymenoptera</taxon>
        <taxon>Apocrita</taxon>
        <taxon>Aculeata</taxon>
        <taxon>Vespoidea</taxon>
        <taxon>Vespidae</taxon>
        <taxon>Vespinae</taxon>
        <taxon>Vespula</taxon>
    </lineage>
</organism>
<proteinExistence type="inferred from homology"/>
<keyword evidence="4" id="KW-0158">Chromosome</keyword>
<dbReference type="InterPro" id="IPR011989">
    <property type="entry name" value="ARM-like"/>
</dbReference>
<dbReference type="GO" id="GO:0042393">
    <property type="term" value="F:histone binding"/>
    <property type="evidence" value="ECO:0007669"/>
    <property type="project" value="TreeGrafter"/>
</dbReference>
<evidence type="ECO:0000256" key="10">
    <source>
        <dbReference type="PIRNR" id="PIRNR017127"/>
    </source>
</evidence>
<evidence type="ECO:0000256" key="5">
    <source>
        <dbReference type="ARBA" id="ARBA00022618"/>
    </source>
</evidence>
<evidence type="ECO:0000256" key="7">
    <source>
        <dbReference type="ARBA" id="ARBA00023067"/>
    </source>
</evidence>
<dbReference type="InterPro" id="IPR026971">
    <property type="entry name" value="CND1/NCAPD3"/>
</dbReference>
<dbReference type="GO" id="GO:0007076">
    <property type="term" value="P:mitotic chromosome condensation"/>
    <property type="evidence" value="ECO:0007669"/>
    <property type="project" value="InterPro"/>
</dbReference>
<dbReference type="Pfam" id="PF12717">
    <property type="entry name" value="Cnd1"/>
    <property type="match status" value="1"/>
</dbReference>
<keyword evidence="6 10" id="KW-0498">Mitosis</keyword>
<dbReference type="EMBL" id="JACSDY010000005">
    <property type="protein sequence ID" value="KAF7427416.1"/>
    <property type="molecule type" value="Genomic_DNA"/>
</dbReference>
<dbReference type="GO" id="GO:0010032">
    <property type="term" value="P:meiotic chromosome condensation"/>
    <property type="evidence" value="ECO:0007669"/>
    <property type="project" value="TreeGrafter"/>
</dbReference>
<dbReference type="GO" id="GO:0005634">
    <property type="term" value="C:nucleus"/>
    <property type="evidence" value="ECO:0007669"/>
    <property type="project" value="UniProtKB-SubCell"/>
</dbReference>
<keyword evidence="7 10" id="KW-0226">DNA condensation</keyword>
<dbReference type="GO" id="GO:0051301">
    <property type="term" value="P:cell division"/>
    <property type="evidence" value="ECO:0007669"/>
    <property type="project" value="UniProtKB-KW"/>
</dbReference>
<feature type="domain" description="Condensin complex subunit 1 C-terminal" evidence="12">
    <location>
        <begin position="1044"/>
        <end position="1204"/>
    </location>
</feature>
<evidence type="ECO:0000256" key="9">
    <source>
        <dbReference type="ARBA" id="ARBA00023306"/>
    </source>
</evidence>
<dbReference type="GO" id="GO:0000779">
    <property type="term" value="C:condensed chromosome, centromeric region"/>
    <property type="evidence" value="ECO:0007669"/>
    <property type="project" value="TreeGrafter"/>
</dbReference>
<evidence type="ECO:0000259" key="12">
    <source>
        <dbReference type="Pfam" id="PF12717"/>
    </source>
</evidence>
<keyword evidence="9 10" id="KW-0131">Cell cycle</keyword>
<comment type="caution">
    <text evidence="14">The sequence shown here is derived from an EMBL/GenBank/DDBJ whole genome shotgun (WGS) entry which is preliminary data.</text>
</comment>
<keyword evidence="15" id="KW-1185">Reference proteome</keyword>